<dbReference type="Pfam" id="PF03863">
    <property type="entry name" value="Phage_mat-A"/>
    <property type="match status" value="1"/>
</dbReference>
<evidence type="ECO:0000256" key="5">
    <source>
        <dbReference type="ARBA" id="ARBA00035110"/>
    </source>
</evidence>
<organism evidence="6 7">
    <name type="scientific">ssRNA phage SRR6960799_32</name>
    <dbReference type="NCBI Taxonomy" id="2786590"/>
    <lineage>
        <taxon>Viruses</taxon>
        <taxon>Riboviria</taxon>
        <taxon>Orthornavirae</taxon>
        <taxon>Lenarviricota</taxon>
        <taxon>Leviviricetes</taxon>
        <taxon>Timlovirales</taxon>
        <taxon>Steitzviridae</taxon>
        <taxon>Iwahcevirus</taxon>
        <taxon>Iwahcevirus pelovicinum</taxon>
    </lineage>
</organism>
<evidence type="ECO:0000256" key="1">
    <source>
        <dbReference type="ARBA" id="ARBA00022581"/>
    </source>
</evidence>
<proteinExistence type="inferred from homology"/>
<dbReference type="KEGG" id="vg:80400313"/>
<evidence type="ECO:0000313" key="6">
    <source>
        <dbReference type="EMBL" id="DAD50696.1"/>
    </source>
</evidence>
<dbReference type="Proteomes" id="UP000676424">
    <property type="component" value="Segment"/>
</dbReference>
<name>A0A8S5KZG5_9VIRU</name>
<evidence type="ECO:0000256" key="4">
    <source>
        <dbReference type="ARBA" id="ARBA00023296"/>
    </source>
</evidence>
<dbReference type="EMBL" id="BK013601">
    <property type="protein sequence ID" value="DAD50696.1"/>
    <property type="molecule type" value="Genomic_RNA"/>
</dbReference>
<evidence type="ECO:0000256" key="3">
    <source>
        <dbReference type="ARBA" id="ARBA00023104"/>
    </source>
</evidence>
<dbReference type="GeneID" id="80400313"/>
<keyword evidence="7" id="KW-1185">Reference proteome</keyword>
<feature type="non-terminal residue" evidence="6">
    <location>
        <position position="1"/>
    </location>
</feature>
<keyword evidence="4" id="KW-1160">Virus entry into host cell</keyword>
<comment type="similarity">
    <text evidence="5">Belongs to the Leviviricetes maturation protein family.</text>
</comment>
<reference evidence="6" key="1">
    <citation type="submission" date="2020-09" db="EMBL/GenBank/DDBJ databases">
        <title>Leviviricetes taxonomy.</title>
        <authorList>
            <person name="Stockdale S.R."/>
            <person name="Callanan J."/>
            <person name="Adriaenssens E.M."/>
            <person name="Kuhn J.H."/>
            <person name="Rumnieks J."/>
            <person name="Shkoporov A."/>
            <person name="Draper L.A."/>
            <person name="Ross P."/>
            <person name="Hill C."/>
        </authorList>
    </citation>
    <scope>NUCLEOTIDE SEQUENCE</scope>
</reference>
<keyword evidence="1" id="KW-0945">Host-virus interaction</keyword>
<dbReference type="RefSeq" id="YP_010770782.1">
    <property type="nucleotide sequence ID" value="NC_074389.1"/>
</dbReference>
<gene>
    <name evidence="6" type="primary">SRR6960799_32_1</name>
</gene>
<evidence type="ECO:0000256" key="2">
    <source>
        <dbReference type="ARBA" id="ARBA00022804"/>
    </source>
</evidence>
<dbReference type="InterPro" id="IPR005563">
    <property type="entry name" value="A_protein"/>
</dbReference>
<evidence type="ECO:0000313" key="7">
    <source>
        <dbReference type="Proteomes" id="UP000676424"/>
    </source>
</evidence>
<accession>A0A8S5KZG5</accession>
<protein>
    <submittedName>
        <fullName evidence="6">Maturation protein</fullName>
    </submittedName>
</protein>
<sequence length="401" mass="45509">LRAAWLILKERLLFMSNPRFRTRTTMQNQTGYHINKVVGTTDYSDSISKFETARDTSGRVYHYPLTFTKFTSSGGRISGSNSSHEFQDFPCDWLTSITKDDIITTKGRPPDQILLSKLLVKTNPSSQDFDFARSMLELREFPAMIRDTGNLFRRLNLKQIQSLFKTPAKDAGRNFLLWKFGWKPLIKDLNTVLDFHDSVAKRRNRLTNLGHRGSETLKRTLWKHYDTEITHATLHSNGAVLQPEMAIAYAGRVSGYVTWVLDDPSSFPATDEDLSAMARNLAMGMTPGSDTAWNLIPWTWLVDWFTNFSDYMSLTRNLIPAHPDTVRLMDHSTKVIQTVSTNDGDINLSPMRVAWETKSRWDPGSLSSYPSWHLPALTGGQVSIIAALLGAKRHGSLYGRK</sequence>
<keyword evidence="3" id="KW-0946">Virion</keyword>
<keyword evidence="3" id="KW-1175">Viral attachment to host cell pilus</keyword>
<dbReference type="GO" id="GO:0039666">
    <property type="term" value="P:virion attachment to host cell pilus"/>
    <property type="evidence" value="ECO:0007669"/>
    <property type="project" value="UniProtKB-KW"/>
</dbReference>
<keyword evidence="2" id="KW-1161">Viral attachment to host cell</keyword>